<dbReference type="Gene3D" id="3.40.50.1010">
    <property type="entry name" value="5'-nuclease"/>
    <property type="match status" value="1"/>
</dbReference>
<dbReference type="AlphaFoldDB" id="A0A1F7Z0C4"/>
<dbReference type="EMBL" id="MGGP01000010">
    <property type="protein sequence ID" value="OGM32997.1"/>
    <property type="molecule type" value="Genomic_DNA"/>
</dbReference>
<dbReference type="SMART" id="SM00670">
    <property type="entry name" value="PINc"/>
    <property type="match status" value="1"/>
</dbReference>
<organism evidence="2 3">
    <name type="scientific">Candidatus Woesebacteria bacterium RIFCSPHIGHO2_01_FULL_44_21</name>
    <dbReference type="NCBI Taxonomy" id="1802503"/>
    <lineage>
        <taxon>Bacteria</taxon>
        <taxon>Candidatus Woeseibacteriota</taxon>
    </lineage>
</organism>
<reference evidence="2 3" key="1">
    <citation type="journal article" date="2016" name="Nat. Commun.">
        <title>Thousands of microbial genomes shed light on interconnected biogeochemical processes in an aquifer system.</title>
        <authorList>
            <person name="Anantharaman K."/>
            <person name="Brown C.T."/>
            <person name="Hug L.A."/>
            <person name="Sharon I."/>
            <person name="Castelle C.J."/>
            <person name="Probst A.J."/>
            <person name="Thomas B.C."/>
            <person name="Singh A."/>
            <person name="Wilkins M.J."/>
            <person name="Karaoz U."/>
            <person name="Brodie E.L."/>
            <person name="Williams K.H."/>
            <person name="Hubbard S.S."/>
            <person name="Banfield J.F."/>
        </authorList>
    </citation>
    <scope>NUCLEOTIDE SEQUENCE [LARGE SCALE GENOMIC DNA]</scope>
</reference>
<accession>A0A1F7Z0C4</accession>
<protein>
    <recommendedName>
        <fullName evidence="1">PIN domain-containing protein</fullName>
    </recommendedName>
</protein>
<gene>
    <name evidence="2" type="ORF">A2803_02475</name>
</gene>
<dbReference type="InterPro" id="IPR002716">
    <property type="entry name" value="PIN_dom"/>
</dbReference>
<dbReference type="Proteomes" id="UP000178870">
    <property type="component" value="Unassembled WGS sequence"/>
</dbReference>
<dbReference type="Pfam" id="PF01850">
    <property type="entry name" value="PIN"/>
    <property type="match status" value="1"/>
</dbReference>
<evidence type="ECO:0000259" key="1">
    <source>
        <dbReference type="SMART" id="SM00670"/>
    </source>
</evidence>
<feature type="domain" description="PIN" evidence="1">
    <location>
        <begin position="4"/>
        <end position="122"/>
    </location>
</feature>
<proteinExistence type="predicted"/>
<evidence type="ECO:0000313" key="2">
    <source>
        <dbReference type="EMBL" id="OGM32997.1"/>
    </source>
</evidence>
<sequence length="130" mass="15144">MQLNKYCFDTHTLVWYFIKRPTLSTRARQILNEVFEGKKEGIIPSLVLVEALHVSFKVKEFNFGRFLSDIRIQNLTVVPLEKEVLQECYKLSKVLNIHDRIIVATAIVTGSVLITKDKIIRSLKNIRTIW</sequence>
<dbReference type="InterPro" id="IPR029060">
    <property type="entry name" value="PIN-like_dom_sf"/>
</dbReference>
<comment type="caution">
    <text evidence="2">The sequence shown here is derived from an EMBL/GenBank/DDBJ whole genome shotgun (WGS) entry which is preliminary data.</text>
</comment>
<dbReference type="SUPFAM" id="SSF88723">
    <property type="entry name" value="PIN domain-like"/>
    <property type="match status" value="1"/>
</dbReference>
<name>A0A1F7Z0C4_9BACT</name>
<evidence type="ECO:0000313" key="3">
    <source>
        <dbReference type="Proteomes" id="UP000178870"/>
    </source>
</evidence>